<dbReference type="EMBL" id="JAGGMV010000008">
    <property type="protein sequence ID" value="MBP2202182.1"/>
    <property type="molecule type" value="Genomic_DNA"/>
</dbReference>
<dbReference type="SMART" id="SM00418">
    <property type="entry name" value="HTH_ARSR"/>
    <property type="match status" value="1"/>
</dbReference>
<evidence type="ECO:0000313" key="3">
    <source>
        <dbReference type="Proteomes" id="UP000740329"/>
    </source>
</evidence>
<dbReference type="InterPro" id="IPR011991">
    <property type="entry name" value="ArsR-like_HTH"/>
</dbReference>
<dbReference type="InterPro" id="IPR036388">
    <property type="entry name" value="WH-like_DNA-bd_sf"/>
</dbReference>
<sequence length="126" mass="14594">MIINLIKKKHVDRILKLLYESNELYFGQLTSILGIDTGNLSKILNEMYKLGLLKKREEKTEYKLPRTYYSLTEKGLKLIKLYIEIENLDNTNCENKNIIDNSKNKVINNSGIVIGDTKDSNITIKK</sequence>
<reference evidence="2" key="1">
    <citation type="submission" date="2021-03" db="EMBL/GenBank/DDBJ databases">
        <title>Genomic Encyclopedia of Type Strains, Phase IV (KMG-V): Genome sequencing to study the core and pangenomes of soil and plant-associated prokaryotes.</title>
        <authorList>
            <person name="Whitman W."/>
        </authorList>
    </citation>
    <scope>NUCLEOTIDE SEQUENCE</scope>
    <source>
        <strain evidence="2">C4</strain>
    </source>
</reference>
<dbReference type="InterPro" id="IPR001845">
    <property type="entry name" value="HTH_ArsR_DNA-bd_dom"/>
</dbReference>
<dbReference type="RefSeq" id="WP_209591699.1">
    <property type="nucleotide sequence ID" value="NZ_JAGGMV010000008.1"/>
</dbReference>
<evidence type="ECO:0000259" key="1">
    <source>
        <dbReference type="SMART" id="SM00418"/>
    </source>
</evidence>
<dbReference type="Pfam" id="PF13601">
    <property type="entry name" value="HTH_34"/>
    <property type="match status" value="1"/>
</dbReference>
<protein>
    <submittedName>
        <fullName evidence="2">DNA-binding HxlR family transcriptional regulator</fullName>
    </submittedName>
</protein>
<gene>
    <name evidence="2" type="ORF">J3E07_001623</name>
</gene>
<dbReference type="GO" id="GO:0003700">
    <property type="term" value="F:DNA-binding transcription factor activity"/>
    <property type="evidence" value="ECO:0007669"/>
    <property type="project" value="InterPro"/>
</dbReference>
<accession>A0A8J7UT30</accession>
<evidence type="ECO:0000313" key="2">
    <source>
        <dbReference type="EMBL" id="MBP2202182.1"/>
    </source>
</evidence>
<dbReference type="Gene3D" id="1.10.10.10">
    <property type="entry name" value="Winged helix-like DNA-binding domain superfamily/Winged helix DNA-binding domain"/>
    <property type="match status" value="1"/>
</dbReference>
<keyword evidence="2" id="KW-0238">DNA-binding</keyword>
<dbReference type="SUPFAM" id="SSF46785">
    <property type="entry name" value="Winged helix' DNA-binding domain"/>
    <property type="match status" value="1"/>
</dbReference>
<dbReference type="InterPro" id="IPR036390">
    <property type="entry name" value="WH_DNA-bd_sf"/>
</dbReference>
<dbReference type="CDD" id="cd00090">
    <property type="entry name" value="HTH_ARSR"/>
    <property type="match status" value="1"/>
</dbReference>
<dbReference type="AlphaFoldDB" id="A0A8J7UT30"/>
<name>A0A8J7UT30_METVO</name>
<dbReference type="Proteomes" id="UP000740329">
    <property type="component" value="Unassembled WGS sequence"/>
</dbReference>
<organism evidence="2 3">
    <name type="scientific">Methanococcus voltae</name>
    <dbReference type="NCBI Taxonomy" id="2188"/>
    <lineage>
        <taxon>Archaea</taxon>
        <taxon>Methanobacteriati</taxon>
        <taxon>Methanobacteriota</taxon>
        <taxon>Methanomada group</taxon>
        <taxon>Methanococci</taxon>
        <taxon>Methanococcales</taxon>
        <taxon>Methanococcaceae</taxon>
        <taxon>Methanococcus</taxon>
    </lineage>
</organism>
<comment type="caution">
    <text evidence="2">The sequence shown here is derived from an EMBL/GenBank/DDBJ whole genome shotgun (WGS) entry which is preliminary data.</text>
</comment>
<dbReference type="InterPro" id="IPR027395">
    <property type="entry name" value="WH_DNA-bd_dom"/>
</dbReference>
<proteinExistence type="predicted"/>
<dbReference type="GO" id="GO:0003677">
    <property type="term" value="F:DNA binding"/>
    <property type="evidence" value="ECO:0007669"/>
    <property type="project" value="UniProtKB-KW"/>
</dbReference>
<feature type="domain" description="HTH arsR-type" evidence="1">
    <location>
        <begin position="13"/>
        <end position="84"/>
    </location>
</feature>